<dbReference type="EMBL" id="JBFOHL010000002">
    <property type="protein sequence ID" value="MEW9623208.1"/>
    <property type="molecule type" value="Genomic_DNA"/>
</dbReference>
<reference evidence="2 3" key="1">
    <citation type="submission" date="2024-06" db="EMBL/GenBank/DDBJ databases">
        <authorList>
            <person name="Woo H."/>
        </authorList>
    </citation>
    <scope>NUCLEOTIDE SEQUENCE [LARGE SCALE GENOMIC DNA]</scope>
    <source>
        <strain evidence="2 3">S2-g</strain>
    </source>
</reference>
<name>A0ABV3QKT8_9GAMM</name>
<gene>
    <name evidence="2" type="ORF">ABQJ56_03075</name>
</gene>
<keyword evidence="3" id="KW-1185">Reference proteome</keyword>
<proteinExistence type="predicted"/>
<evidence type="ECO:0000313" key="2">
    <source>
        <dbReference type="EMBL" id="MEW9623208.1"/>
    </source>
</evidence>
<organism evidence="2 3">
    <name type="scientific">Rhodanobacter geophilus</name>
    <dbReference type="NCBI Taxonomy" id="3162488"/>
    <lineage>
        <taxon>Bacteria</taxon>
        <taxon>Pseudomonadati</taxon>
        <taxon>Pseudomonadota</taxon>
        <taxon>Gammaproteobacteria</taxon>
        <taxon>Lysobacterales</taxon>
        <taxon>Rhodanobacteraceae</taxon>
        <taxon>Rhodanobacter</taxon>
    </lineage>
</organism>
<protein>
    <recommendedName>
        <fullName evidence="4">Lipoprotein</fullName>
    </recommendedName>
</protein>
<accession>A0ABV3QKT8</accession>
<evidence type="ECO:0000313" key="3">
    <source>
        <dbReference type="Proteomes" id="UP001556170"/>
    </source>
</evidence>
<keyword evidence="1" id="KW-0732">Signal</keyword>
<comment type="caution">
    <text evidence="2">The sequence shown here is derived from an EMBL/GenBank/DDBJ whole genome shotgun (WGS) entry which is preliminary data.</text>
</comment>
<evidence type="ECO:0008006" key="4">
    <source>
        <dbReference type="Google" id="ProtNLM"/>
    </source>
</evidence>
<sequence>MKKLFIVSGLLGLLALTGCAPDKHIAEVKALPFSYPSENVQDPNMTVDQALDYRNVCDSVKWKIDETEQHQTFVQYDCTYKGVKDSMFIARDITNSPSNNPAVAVGETYQWIFGSDGKPSLTYIALHYRYANGNSKDVSRLNLGGGAYIDGAPWYTAVMQMAVENKVADYDHVLSHLYGWRIPVKPAKPFTDTTYGNTLTAYYPGHNAAQAASLAYQWKRAPIEGVFSIGVAGYPIVSINDRFVDQLFPVNPADVQFAKKIDTSYTDTAVDNLSSNNPYEIIRLLQLAPNKLFCLSNRCYDRNAQTVGRAPESVLAQEVGFNKWAQISGAASASKSEKETANTPDALAVAMASTAMTPPTPAPQVAQAVQPTPVAPVTQQVVNSATATLTGASQSHGQPVADAAVHSGDVGPDGWPKMTPCIQKLQDKFTADQQKQNADTSTSLEQMQEWASVCKSLGQ</sequence>
<dbReference type="Proteomes" id="UP001556170">
    <property type="component" value="Unassembled WGS sequence"/>
</dbReference>
<dbReference type="PROSITE" id="PS51257">
    <property type="entry name" value="PROKAR_LIPOPROTEIN"/>
    <property type="match status" value="1"/>
</dbReference>
<feature type="signal peptide" evidence="1">
    <location>
        <begin position="1"/>
        <end position="20"/>
    </location>
</feature>
<feature type="chain" id="PRO_5047144118" description="Lipoprotein" evidence="1">
    <location>
        <begin position="21"/>
        <end position="459"/>
    </location>
</feature>
<evidence type="ECO:0000256" key="1">
    <source>
        <dbReference type="SAM" id="SignalP"/>
    </source>
</evidence>
<dbReference type="RefSeq" id="WP_367843518.1">
    <property type="nucleotide sequence ID" value="NZ_JBFOHL010000002.1"/>
</dbReference>